<dbReference type="InterPro" id="IPR000873">
    <property type="entry name" value="AMP-dep_synth/lig_dom"/>
</dbReference>
<dbReference type="InterPro" id="IPR045851">
    <property type="entry name" value="AMP-bd_C_sf"/>
</dbReference>
<dbReference type="RefSeq" id="WP_344537613.1">
    <property type="nucleotide sequence ID" value="NZ_BAAATD010000001.1"/>
</dbReference>
<dbReference type="Proteomes" id="UP001501509">
    <property type="component" value="Unassembled WGS sequence"/>
</dbReference>
<dbReference type="InterPro" id="IPR025110">
    <property type="entry name" value="AMP-bd_C"/>
</dbReference>
<dbReference type="InterPro" id="IPR020845">
    <property type="entry name" value="AMP-binding_CS"/>
</dbReference>
<feature type="domain" description="AMP-binding enzyme C-terminal" evidence="6">
    <location>
        <begin position="407"/>
        <end position="481"/>
    </location>
</feature>
<dbReference type="GO" id="GO:0016874">
    <property type="term" value="F:ligase activity"/>
    <property type="evidence" value="ECO:0007669"/>
    <property type="project" value="UniProtKB-KW"/>
</dbReference>
<dbReference type="PROSITE" id="PS00455">
    <property type="entry name" value="AMP_BINDING"/>
    <property type="match status" value="1"/>
</dbReference>
<dbReference type="Gene3D" id="3.40.50.12780">
    <property type="entry name" value="N-terminal domain of ligase-like"/>
    <property type="match status" value="1"/>
</dbReference>
<keyword evidence="3" id="KW-0547">Nucleotide-binding</keyword>
<gene>
    <name evidence="7" type="ORF">GCM10010411_07210</name>
</gene>
<keyword evidence="8" id="KW-1185">Reference proteome</keyword>
<evidence type="ECO:0000313" key="8">
    <source>
        <dbReference type="Proteomes" id="UP001501509"/>
    </source>
</evidence>
<evidence type="ECO:0000256" key="3">
    <source>
        <dbReference type="ARBA" id="ARBA00022741"/>
    </source>
</evidence>
<name>A0ABN3PBH0_9ACTN</name>
<dbReference type="Pfam" id="PF13193">
    <property type="entry name" value="AMP-binding_C"/>
    <property type="match status" value="1"/>
</dbReference>
<dbReference type="Pfam" id="PF00501">
    <property type="entry name" value="AMP-binding"/>
    <property type="match status" value="1"/>
</dbReference>
<sequence length="535" mass="57575">MANVTFADLLLARAGDEHTGLRFEDESYTWAEVVTAARRRAGLLSPGTHVGVLLENVPEYVFWIGAAALAGATVVGINPTRRGQELAADIRHTDCELIVTDTAHATLLEGLDTGAGRVLLADLMAEPPPPAEPARVDARDRLLLLFTSGSTGAPKAVSCGQGRLASIAVMSERMGITRDSVTYIAMPLFHGNAVMANLAMAVHAGATVALRRKFSASGFLPDVRRFGVTYFNYVGRALAYILATPGHPDDADNTLQACFGTEASAQDLARFSARFGCRIIEGYGSSEGAISLQKTPETPPDALGVPPPGVEVAVLDPETGAECPRARFDDHHGLLNPEAIGEIVGLNVASAFEGYYKNPQADAERVRDGRYWSGDLGYRDEKGFFYFAGRGADRLRVDSENFAAAPVERVLSRWPAVVMCAVYPVPDPRTGDQVMAALELHGPFDPAAFAAFLAAQPDLGTKWAPRFVRIVPSMPLTATGKVDKRPLRRQHWEAADPVWHRPGRALAYERLGPARAGAFRAEFGSHGRLHLLTTL</sequence>
<dbReference type="PANTHER" id="PTHR43107">
    <property type="entry name" value="LONG-CHAIN FATTY ACID TRANSPORT PROTEIN"/>
    <property type="match status" value="1"/>
</dbReference>
<comment type="similarity">
    <text evidence="1">Belongs to the ATP-dependent AMP-binding enzyme family.</text>
</comment>
<evidence type="ECO:0000256" key="2">
    <source>
        <dbReference type="ARBA" id="ARBA00022598"/>
    </source>
</evidence>
<reference evidence="7 8" key="1">
    <citation type="journal article" date="2019" name="Int. J. Syst. Evol. Microbiol.">
        <title>The Global Catalogue of Microorganisms (GCM) 10K type strain sequencing project: providing services to taxonomists for standard genome sequencing and annotation.</title>
        <authorList>
            <consortium name="The Broad Institute Genomics Platform"/>
            <consortium name="The Broad Institute Genome Sequencing Center for Infectious Disease"/>
            <person name="Wu L."/>
            <person name="Ma J."/>
        </authorList>
    </citation>
    <scope>NUCLEOTIDE SEQUENCE [LARGE SCALE GENOMIC DNA]</scope>
    <source>
        <strain evidence="7 8">JCM 6833</strain>
    </source>
</reference>
<comment type="caution">
    <text evidence="7">The sequence shown here is derived from an EMBL/GenBank/DDBJ whole genome shotgun (WGS) entry which is preliminary data.</text>
</comment>
<evidence type="ECO:0000313" key="7">
    <source>
        <dbReference type="EMBL" id="GAA2577228.1"/>
    </source>
</evidence>
<dbReference type="InterPro" id="IPR042099">
    <property type="entry name" value="ANL_N_sf"/>
</dbReference>
<accession>A0ABN3PBH0</accession>
<keyword evidence="4" id="KW-0067">ATP-binding</keyword>
<evidence type="ECO:0000259" key="5">
    <source>
        <dbReference type="Pfam" id="PF00501"/>
    </source>
</evidence>
<dbReference type="SUPFAM" id="SSF56801">
    <property type="entry name" value="Acetyl-CoA synthetase-like"/>
    <property type="match status" value="1"/>
</dbReference>
<evidence type="ECO:0000259" key="6">
    <source>
        <dbReference type="Pfam" id="PF13193"/>
    </source>
</evidence>
<organism evidence="7 8">
    <name type="scientific">Actinomadura fulvescens</name>
    <dbReference type="NCBI Taxonomy" id="46160"/>
    <lineage>
        <taxon>Bacteria</taxon>
        <taxon>Bacillati</taxon>
        <taxon>Actinomycetota</taxon>
        <taxon>Actinomycetes</taxon>
        <taxon>Streptosporangiales</taxon>
        <taxon>Thermomonosporaceae</taxon>
        <taxon>Actinomadura</taxon>
    </lineage>
</organism>
<keyword evidence="2 7" id="KW-0436">Ligase</keyword>
<evidence type="ECO:0000256" key="1">
    <source>
        <dbReference type="ARBA" id="ARBA00006432"/>
    </source>
</evidence>
<proteinExistence type="inferred from homology"/>
<protein>
    <submittedName>
        <fullName evidence="7">Long-chain-fatty-acid--CoA ligase</fullName>
    </submittedName>
</protein>
<feature type="domain" description="AMP-dependent synthetase/ligase" evidence="5">
    <location>
        <begin position="17"/>
        <end position="355"/>
    </location>
</feature>
<dbReference type="PANTHER" id="PTHR43107:SF15">
    <property type="entry name" value="FATTY ACID TRANSPORT PROTEIN 3, ISOFORM A"/>
    <property type="match status" value="1"/>
</dbReference>
<dbReference type="EMBL" id="BAAATD010000001">
    <property type="protein sequence ID" value="GAA2577228.1"/>
    <property type="molecule type" value="Genomic_DNA"/>
</dbReference>
<dbReference type="Gene3D" id="3.30.300.30">
    <property type="match status" value="1"/>
</dbReference>
<evidence type="ECO:0000256" key="4">
    <source>
        <dbReference type="ARBA" id="ARBA00022840"/>
    </source>
</evidence>